<accession>A0A0H1BRX2</accession>
<reference evidence="3" key="1">
    <citation type="journal article" date="2015" name="PLoS Genet.">
        <title>The dynamic genome and transcriptome of the human fungal pathogen Blastomyces and close relative Emmonsia.</title>
        <authorList>
            <person name="Munoz J.F."/>
            <person name="Gauthier G.M."/>
            <person name="Desjardins C.A."/>
            <person name="Gallo J.E."/>
            <person name="Holder J."/>
            <person name="Sullivan T.D."/>
            <person name="Marty A.J."/>
            <person name="Carmen J.C."/>
            <person name="Chen Z."/>
            <person name="Ding L."/>
            <person name="Gujja S."/>
            <person name="Magrini V."/>
            <person name="Misas E."/>
            <person name="Mitreva M."/>
            <person name="Priest M."/>
            <person name="Saif S."/>
            <person name="Whiston E.A."/>
            <person name="Young S."/>
            <person name="Zeng Q."/>
            <person name="Goldman W.E."/>
            <person name="Mardis E.R."/>
            <person name="Taylor J.W."/>
            <person name="McEwen J.G."/>
            <person name="Clay O.K."/>
            <person name="Klein B.S."/>
            <person name="Cuomo C.A."/>
        </authorList>
    </citation>
    <scope>NUCLEOTIDE SEQUENCE [LARGE SCALE GENOMIC DNA]</scope>
    <source>
        <strain evidence="3">UAMH 139</strain>
    </source>
</reference>
<protein>
    <submittedName>
        <fullName evidence="2">Uncharacterized protein</fullName>
    </submittedName>
</protein>
<evidence type="ECO:0000313" key="3">
    <source>
        <dbReference type="Proteomes" id="UP000053573"/>
    </source>
</evidence>
<organism evidence="2 3">
    <name type="scientific">Blastomyces silverae</name>
    <dbReference type="NCBI Taxonomy" id="2060906"/>
    <lineage>
        <taxon>Eukaryota</taxon>
        <taxon>Fungi</taxon>
        <taxon>Dikarya</taxon>
        <taxon>Ascomycota</taxon>
        <taxon>Pezizomycotina</taxon>
        <taxon>Eurotiomycetes</taxon>
        <taxon>Eurotiomycetidae</taxon>
        <taxon>Onygenales</taxon>
        <taxon>Ajellomycetaceae</taxon>
        <taxon>Blastomyces</taxon>
    </lineage>
</organism>
<feature type="compositionally biased region" description="Polar residues" evidence="1">
    <location>
        <begin position="60"/>
        <end position="70"/>
    </location>
</feature>
<gene>
    <name evidence="2" type="ORF">EMPG_11243</name>
</gene>
<evidence type="ECO:0000313" key="2">
    <source>
        <dbReference type="EMBL" id="KLJ13823.1"/>
    </source>
</evidence>
<proteinExistence type="predicted"/>
<sequence>MPRRGNAAMIESLTRASSSDRGGRASGRNIGSLLWLEAKTRWLTSGSYRSGSAEPHAQSGPANLSQPQPTSHLLIDDSLAHHPPSPQIRQSSEWVVEIFPWDSGHQPCCSRHQGSQRCDFPAPERDPRATHFGKPKFGMANHDVFTTYLTVDELIMASCSRYGTTALPVEFGSCHKSSQDIQ</sequence>
<dbReference type="EMBL" id="LDEV01000019">
    <property type="protein sequence ID" value="KLJ13823.1"/>
    <property type="molecule type" value="Genomic_DNA"/>
</dbReference>
<dbReference type="Proteomes" id="UP000053573">
    <property type="component" value="Unassembled WGS sequence"/>
</dbReference>
<feature type="region of interest" description="Disordered" evidence="1">
    <location>
        <begin position="1"/>
        <end position="28"/>
    </location>
</feature>
<evidence type="ECO:0000256" key="1">
    <source>
        <dbReference type="SAM" id="MobiDB-lite"/>
    </source>
</evidence>
<feature type="region of interest" description="Disordered" evidence="1">
    <location>
        <begin position="47"/>
        <end position="70"/>
    </location>
</feature>
<keyword evidence="3" id="KW-1185">Reference proteome</keyword>
<comment type="caution">
    <text evidence="2">The sequence shown here is derived from an EMBL/GenBank/DDBJ whole genome shotgun (WGS) entry which is preliminary data.</text>
</comment>
<name>A0A0H1BRX2_9EURO</name>
<dbReference type="AlphaFoldDB" id="A0A0H1BRX2"/>